<dbReference type="Pfam" id="PF00990">
    <property type="entry name" value="GGDEF"/>
    <property type="match status" value="1"/>
</dbReference>
<dbReference type="InterPro" id="IPR011620">
    <property type="entry name" value="Sig_transdc_His_kinase_LytS_TM"/>
</dbReference>
<dbReference type="PANTHER" id="PTHR45138">
    <property type="entry name" value="REGULATORY COMPONENTS OF SENSORY TRANSDUCTION SYSTEM"/>
    <property type="match status" value="1"/>
</dbReference>
<dbReference type="GO" id="GO:0000155">
    <property type="term" value="F:phosphorelay sensor kinase activity"/>
    <property type="evidence" value="ECO:0007669"/>
    <property type="project" value="InterPro"/>
</dbReference>
<dbReference type="CDD" id="cd01949">
    <property type="entry name" value="GGDEF"/>
    <property type="match status" value="1"/>
</dbReference>
<dbReference type="InterPro" id="IPR029787">
    <property type="entry name" value="Nucleotide_cyclase"/>
</dbReference>
<dbReference type="Proteomes" id="UP000032611">
    <property type="component" value="Chromosome"/>
</dbReference>
<dbReference type="PATRIC" id="fig|1486262.3.peg.2645"/>
<proteinExistence type="predicted"/>
<evidence type="ECO:0000256" key="2">
    <source>
        <dbReference type="ARBA" id="ARBA00012528"/>
    </source>
</evidence>
<dbReference type="Gene3D" id="3.30.70.270">
    <property type="match status" value="1"/>
</dbReference>
<dbReference type="NCBIfam" id="TIGR00254">
    <property type="entry name" value="GGDEF"/>
    <property type="match status" value="1"/>
</dbReference>
<comment type="subcellular location">
    <subcellularLocation>
        <location evidence="1">Cell membrane</location>
        <topology evidence="1">Multi-pass membrane protein</topology>
    </subcellularLocation>
</comment>
<evidence type="ECO:0000313" key="10">
    <source>
        <dbReference type="EMBL" id="AJY46349.1"/>
    </source>
</evidence>
<keyword evidence="6 8" id="KW-0472">Membrane</keyword>
<dbReference type="PANTHER" id="PTHR45138:SF9">
    <property type="entry name" value="DIGUANYLATE CYCLASE DGCM-RELATED"/>
    <property type="match status" value="1"/>
</dbReference>
<comment type="catalytic activity">
    <reaction evidence="7">
        <text>2 GTP = 3',3'-c-di-GMP + 2 diphosphate</text>
        <dbReference type="Rhea" id="RHEA:24898"/>
        <dbReference type="ChEBI" id="CHEBI:33019"/>
        <dbReference type="ChEBI" id="CHEBI:37565"/>
        <dbReference type="ChEBI" id="CHEBI:58805"/>
        <dbReference type="EC" id="2.7.7.65"/>
    </reaction>
</comment>
<evidence type="ECO:0000256" key="3">
    <source>
        <dbReference type="ARBA" id="ARBA00022475"/>
    </source>
</evidence>
<dbReference type="SUPFAM" id="SSF55073">
    <property type="entry name" value="Nucleotide cyclase"/>
    <property type="match status" value="1"/>
</dbReference>
<keyword evidence="5 8" id="KW-1133">Transmembrane helix</keyword>
<organism evidence="10 11">
    <name type="scientific">Martelella endophytica</name>
    <dbReference type="NCBI Taxonomy" id="1486262"/>
    <lineage>
        <taxon>Bacteria</taxon>
        <taxon>Pseudomonadati</taxon>
        <taxon>Pseudomonadota</taxon>
        <taxon>Alphaproteobacteria</taxon>
        <taxon>Hyphomicrobiales</taxon>
        <taxon>Aurantimonadaceae</taxon>
        <taxon>Martelella</taxon>
    </lineage>
</organism>
<dbReference type="SMART" id="SM00267">
    <property type="entry name" value="GGDEF"/>
    <property type="match status" value="1"/>
</dbReference>
<sequence>MNSGYVFDARAVFIALAGPFGGAIAGVITGVAAGLTRFLIGGSGTFAGIAGIAVAMAAGVIFARFGPRRQTLRSLAILGLGTATMVFSLLLTDIDTAGSLFRRVGLPLTLVNILGVMLLGYVLEGTRRGTDHLRVVEFNADRDPLTNLFNRRALAQFAQNLRRQETGDTAHGCVVLFDIDRFKSVNDRYGHARGDVVLRTVADTITHRVRRSDVAVRYGGEEIAVILIGTAIDDARRVAEQIRGVVEELVFEHENQHFSVTVSAGISAFDADGTQLEHALDFADRALYRAKNAGRNRTETLLVPGLEVVSTGSTAS</sequence>
<dbReference type="Pfam" id="PF07694">
    <property type="entry name" value="5TM-5TMR_LYT"/>
    <property type="match status" value="1"/>
</dbReference>
<name>A0A0D5LQ41_MAREN</name>
<dbReference type="GO" id="GO:0071555">
    <property type="term" value="P:cell wall organization"/>
    <property type="evidence" value="ECO:0007669"/>
    <property type="project" value="InterPro"/>
</dbReference>
<dbReference type="GO" id="GO:0043709">
    <property type="term" value="P:cell adhesion involved in single-species biofilm formation"/>
    <property type="evidence" value="ECO:0007669"/>
    <property type="project" value="TreeGrafter"/>
</dbReference>
<evidence type="ECO:0000256" key="7">
    <source>
        <dbReference type="ARBA" id="ARBA00034247"/>
    </source>
</evidence>
<feature type="transmembrane region" description="Helical" evidence="8">
    <location>
        <begin position="104"/>
        <end position="123"/>
    </location>
</feature>
<dbReference type="GO" id="GO:1902201">
    <property type="term" value="P:negative regulation of bacterial-type flagellum-dependent cell motility"/>
    <property type="evidence" value="ECO:0007669"/>
    <property type="project" value="TreeGrafter"/>
</dbReference>
<evidence type="ECO:0000259" key="9">
    <source>
        <dbReference type="PROSITE" id="PS50887"/>
    </source>
</evidence>
<dbReference type="STRING" id="1486262.TM49_12795"/>
<accession>A0A0D5LQ41</accession>
<dbReference type="KEGG" id="mey:TM49_12795"/>
<dbReference type="HOGENOM" id="CLU_000445_11_1_5"/>
<feature type="domain" description="GGDEF" evidence="9">
    <location>
        <begin position="170"/>
        <end position="303"/>
    </location>
</feature>
<evidence type="ECO:0000256" key="8">
    <source>
        <dbReference type="SAM" id="Phobius"/>
    </source>
</evidence>
<gene>
    <name evidence="10" type="ORF">TM49_12795</name>
</gene>
<evidence type="ECO:0000256" key="6">
    <source>
        <dbReference type="ARBA" id="ARBA00023136"/>
    </source>
</evidence>
<dbReference type="GO" id="GO:0052621">
    <property type="term" value="F:diguanylate cyclase activity"/>
    <property type="evidence" value="ECO:0007669"/>
    <property type="project" value="UniProtKB-EC"/>
</dbReference>
<protein>
    <recommendedName>
        <fullName evidence="2">diguanylate cyclase</fullName>
        <ecNumber evidence="2">2.7.7.65</ecNumber>
    </recommendedName>
</protein>
<dbReference type="EC" id="2.7.7.65" evidence="2"/>
<evidence type="ECO:0000256" key="5">
    <source>
        <dbReference type="ARBA" id="ARBA00022989"/>
    </source>
</evidence>
<dbReference type="InterPro" id="IPR043128">
    <property type="entry name" value="Rev_trsase/Diguanyl_cyclase"/>
</dbReference>
<dbReference type="GO" id="GO:0005886">
    <property type="term" value="C:plasma membrane"/>
    <property type="evidence" value="ECO:0007669"/>
    <property type="project" value="UniProtKB-SubCell"/>
</dbReference>
<reference evidence="10 11" key="1">
    <citation type="journal article" date="2015" name="Genome Announc.">
        <title>Complete genome sequence of Martelella endophytica YC6887, which has antifungal activity associated with a halophyte.</title>
        <authorList>
            <person name="Khan A."/>
            <person name="Khan H."/>
            <person name="Chung E.J."/>
            <person name="Hossain M.T."/>
            <person name="Chung Y.R."/>
        </authorList>
    </citation>
    <scope>NUCLEOTIDE SEQUENCE [LARGE SCALE GENOMIC DNA]</scope>
    <source>
        <strain evidence="10">YC6887</strain>
    </source>
</reference>
<evidence type="ECO:0000256" key="1">
    <source>
        <dbReference type="ARBA" id="ARBA00004651"/>
    </source>
</evidence>
<dbReference type="InterPro" id="IPR000160">
    <property type="entry name" value="GGDEF_dom"/>
</dbReference>
<keyword evidence="4 8" id="KW-0812">Transmembrane</keyword>
<dbReference type="AlphaFoldDB" id="A0A0D5LQ41"/>
<dbReference type="InterPro" id="IPR050469">
    <property type="entry name" value="Diguanylate_Cyclase"/>
</dbReference>
<dbReference type="EMBL" id="CP010803">
    <property type="protein sequence ID" value="AJY46349.1"/>
    <property type="molecule type" value="Genomic_DNA"/>
</dbReference>
<dbReference type="FunFam" id="3.30.70.270:FF:000001">
    <property type="entry name" value="Diguanylate cyclase domain protein"/>
    <property type="match status" value="1"/>
</dbReference>
<evidence type="ECO:0000256" key="4">
    <source>
        <dbReference type="ARBA" id="ARBA00022692"/>
    </source>
</evidence>
<dbReference type="PROSITE" id="PS50887">
    <property type="entry name" value="GGDEF"/>
    <property type="match status" value="1"/>
</dbReference>
<keyword evidence="11" id="KW-1185">Reference proteome</keyword>
<feature type="transmembrane region" description="Helical" evidence="8">
    <location>
        <begin position="75"/>
        <end position="92"/>
    </location>
</feature>
<feature type="transmembrane region" description="Helical" evidence="8">
    <location>
        <begin position="38"/>
        <end position="63"/>
    </location>
</feature>
<keyword evidence="3" id="KW-1003">Cell membrane</keyword>
<feature type="transmembrane region" description="Helical" evidence="8">
    <location>
        <begin position="12"/>
        <end position="32"/>
    </location>
</feature>
<evidence type="ECO:0000313" key="11">
    <source>
        <dbReference type="Proteomes" id="UP000032611"/>
    </source>
</evidence>